<dbReference type="SUPFAM" id="SSF53335">
    <property type="entry name" value="S-adenosyl-L-methionine-dependent methyltransferases"/>
    <property type="match status" value="1"/>
</dbReference>
<keyword evidence="6" id="KW-1185">Reference proteome</keyword>
<gene>
    <name evidence="5" type="ORF">D0Y65_039297</name>
</gene>
<dbReference type="Proteomes" id="UP000289340">
    <property type="component" value="Chromosome 14"/>
</dbReference>
<dbReference type="Gene3D" id="3.40.50.150">
    <property type="entry name" value="Vaccinia Virus protein VP39"/>
    <property type="match status" value="2"/>
</dbReference>
<evidence type="ECO:0000313" key="5">
    <source>
        <dbReference type="EMBL" id="RZB69912.1"/>
    </source>
</evidence>
<name>A0A445H911_GLYSO</name>
<organism evidence="5 6">
    <name type="scientific">Glycine soja</name>
    <name type="common">Wild soybean</name>
    <dbReference type="NCBI Taxonomy" id="3848"/>
    <lineage>
        <taxon>Eukaryota</taxon>
        <taxon>Viridiplantae</taxon>
        <taxon>Streptophyta</taxon>
        <taxon>Embryophyta</taxon>
        <taxon>Tracheophyta</taxon>
        <taxon>Spermatophyta</taxon>
        <taxon>Magnoliopsida</taxon>
        <taxon>eudicotyledons</taxon>
        <taxon>Gunneridae</taxon>
        <taxon>Pentapetalae</taxon>
        <taxon>rosids</taxon>
        <taxon>fabids</taxon>
        <taxon>Fabales</taxon>
        <taxon>Fabaceae</taxon>
        <taxon>Papilionoideae</taxon>
        <taxon>50 kb inversion clade</taxon>
        <taxon>NPAAA clade</taxon>
        <taxon>indigoferoid/millettioid clade</taxon>
        <taxon>Phaseoleae</taxon>
        <taxon>Glycine</taxon>
        <taxon>Glycine subgen. Soja</taxon>
    </lineage>
</organism>
<evidence type="ECO:0000256" key="1">
    <source>
        <dbReference type="ARBA" id="ARBA00022603"/>
    </source>
</evidence>
<accession>A0A445H911</accession>
<keyword evidence="3" id="KW-0949">S-adenosyl-L-methionine</keyword>
<sequence length="190" mass="21968">MSVTPFLHAMLDPVLTNPWNQFSTWFKNGDPTPFETAHGKMFWDYAGADPKLNHLFNDAMASDARFVTSLVIEKWDMFEAIPPADAILLKWILHDWNDKECVDILKKCKEAITRKGKEGKVIIIDMVVEDEKRDDESVETQLFFDMQMMVLVTGKERSKKEWTKLISSAGYNNYKITPVFGLRSLIEIYP</sequence>
<dbReference type="PANTHER" id="PTHR11746">
    <property type="entry name" value="O-METHYLTRANSFERASE"/>
    <property type="match status" value="1"/>
</dbReference>
<protein>
    <submittedName>
        <fullName evidence="5">Putative O-methyltransferase 3</fullName>
    </submittedName>
</protein>
<keyword evidence="2 5" id="KW-0808">Transferase</keyword>
<dbReference type="InterPro" id="IPR016461">
    <property type="entry name" value="COMT-like"/>
</dbReference>
<comment type="caution">
    <text evidence="5">The sequence shown here is derived from an EMBL/GenBank/DDBJ whole genome shotgun (WGS) entry which is preliminary data.</text>
</comment>
<proteinExistence type="predicted"/>
<dbReference type="GO" id="GO:0008171">
    <property type="term" value="F:O-methyltransferase activity"/>
    <property type="evidence" value="ECO:0007669"/>
    <property type="project" value="InterPro"/>
</dbReference>
<evidence type="ECO:0000313" key="6">
    <source>
        <dbReference type="Proteomes" id="UP000289340"/>
    </source>
</evidence>
<dbReference type="InterPro" id="IPR029063">
    <property type="entry name" value="SAM-dependent_MTases_sf"/>
</dbReference>
<dbReference type="AlphaFoldDB" id="A0A445H911"/>
<dbReference type="PROSITE" id="PS51683">
    <property type="entry name" value="SAM_OMT_II"/>
    <property type="match status" value="1"/>
</dbReference>
<reference evidence="5 6" key="1">
    <citation type="submission" date="2018-09" db="EMBL/GenBank/DDBJ databases">
        <title>A high-quality reference genome of wild soybean provides a powerful tool to mine soybean genomes.</title>
        <authorList>
            <person name="Xie M."/>
            <person name="Chung C.Y.L."/>
            <person name="Li M.-W."/>
            <person name="Wong F.-L."/>
            <person name="Chan T.-F."/>
            <person name="Lam H.-M."/>
        </authorList>
    </citation>
    <scope>NUCLEOTIDE SEQUENCE [LARGE SCALE GENOMIC DNA]</scope>
    <source>
        <strain evidence="6">cv. W05</strain>
        <tissue evidence="5">Hypocotyl of etiolated seedlings</tissue>
    </source>
</reference>
<dbReference type="InterPro" id="IPR001077">
    <property type="entry name" value="COMT_C"/>
</dbReference>
<evidence type="ECO:0000259" key="4">
    <source>
        <dbReference type="Pfam" id="PF00891"/>
    </source>
</evidence>
<feature type="domain" description="O-methyltransferase C-terminal" evidence="4">
    <location>
        <begin position="76"/>
        <end position="172"/>
    </location>
</feature>
<evidence type="ECO:0000256" key="3">
    <source>
        <dbReference type="ARBA" id="ARBA00022691"/>
    </source>
</evidence>
<dbReference type="GO" id="GO:0032259">
    <property type="term" value="P:methylation"/>
    <property type="evidence" value="ECO:0007669"/>
    <property type="project" value="UniProtKB-KW"/>
</dbReference>
<evidence type="ECO:0000256" key="2">
    <source>
        <dbReference type="ARBA" id="ARBA00022679"/>
    </source>
</evidence>
<dbReference type="Pfam" id="PF00891">
    <property type="entry name" value="Methyltransf_2"/>
    <property type="match status" value="1"/>
</dbReference>
<dbReference type="EMBL" id="QZWG01000014">
    <property type="protein sequence ID" value="RZB69912.1"/>
    <property type="molecule type" value="Genomic_DNA"/>
</dbReference>
<keyword evidence="1 5" id="KW-0489">Methyltransferase</keyword>